<organism evidence="2 3">
    <name type="scientific">Falsiroseomonas oleicola</name>
    <dbReference type="NCBI Taxonomy" id="2801474"/>
    <lineage>
        <taxon>Bacteria</taxon>
        <taxon>Pseudomonadati</taxon>
        <taxon>Pseudomonadota</taxon>
        <taxon>Alphaproteobacteria</taxon>
        <taxon>Acetobacterales</taxon>
        <taxon>Roseomonadaceae</taxon>
        <taxon>Falsiroseomonas</taxon>
    </lineage>
</organism>
<evidence type="ECO:0000313" key="3">
    <source>
        <dbReference type="Proteomes" id="UP000689967"/>
    </source>
</evidence>
<accession>A0ABS6HA26</accession>
<keyword evidence="3" id="KW-1185">Reference proteome</keyword>
<comment type="caution">
    <text evidence="2">The sequence shown here is derived from an EMBL/GenBank/DDBJ whole genome shotgun (WGS) entry which is preliminary data.</text>
</comment>
<name>A0ABS6HA26_9PROT</name>
<keyword evidence="2" id="KW-0489">Methyltransferase</keyword>
<evidence type="ECO:0000313" key="2">
    <source>
        <dbReference type="EMBL" id="MBU8545226.1"/>
    </source>
</evidence>
<gene>
    <name evidence="2" type="ORF">JJQ90_16005</name>
</gene>
<dbReference type="Proteomes" id="UP000689967">
    <property type="component" value="Unassembled WGS sequence"/>
</dbReference>
<evidence type="ECO:0000256" key="1">
    <source>
        <dbReference type="SAM" id="MobiDB-lite"/>
    </source>
</evidence>
<dbReference type="Pfam" id="PF13489">
    <property type="entry name" value="Methyltransf_23"/>
    <property type="match status" value="1"/>
</dbReference>
<keyword evidence="2" id="KW-0808">Transferase</keyword>
<dbReference type="EMBL" id="JAERQM010000004">
    <property type="protein sequence ID" value="MBU8545226.1"/>
    <property type="molecule type" value="Genomic_DNA"/>
</dbReference>
<feature type="region of interest" description="Disordered" evidence="1">
    <location>
        <begin position="1"/>
        <end position="24"/>
    </location>
</feature>
<dbReference type="GO" id="GO:0032259">
    <property type="term" value="P:methylation"/>
    <property type="evidence" value="ECO:0007669"/>
    <property type="project" value="UniProtKB-KW"/>
</dbReference>
<dbReference type="PANTHER" id="PTHR43861">
    <property type="entry name" value="TRANS-ACONITATE 2-METHYLTRANSFERASE-RELATED"/>
    <property type="match status" value="1"/>
</dbReference>
<dbReference type="GO" id="GO:0008168">
    <property type="term" value="F:methyltransferase activity"/>
    <property type="evidence" value="ECO:0007669"/>
    <property type="project" value="UniProtKB-KW"/>
</dbReference>
<proteinExistence type="predicted"/>
<sequence length="607" mass="66491">MRRAGEGRKPPAWPERLASPPHHVSHPRAIFAPLDVAHALRTCPADVCAVTRRNYGTDANPDLLARIPLDARRILDVGCGAGGLGAAFRRRNPATELLAVEADPALADQAQAHYDAVHRIDIEATAPPIAPGSLDALILGDVLEHLRDPWAVLRRDAALLAEDGVLLACVPNLEHWSFAARLLAGGWCYEDQGLFDRTHLRWFTKQGMQQALEQAGLVPLEVSPRIFDHDRATEFARRLAPALQALGVTEADWLRRSAPLQYVWRATRRPPAPMLVAARTLRPVGGVNDVRVLQPFAALASRPGVATLAGPQAEMPKVDVPRILVLQRRLLDRPDSVDYLRGLRATGALLVQEFDDDPAHWPSIAASNHLAFRGVHAVQTSTAPLRDLLAPFNDEIAVFPNALAELPEPVNFRDPSRLTLFFGALNRQADIAPFLPVLNQVLAEAGGRLAVEVLHDRPSFEALATPHKRFTPTADYAGYRMVMGRCELAFLPLADTRFNRMKSDLKAVEAGGHRLCCLASPVVYAGSLRHGETGLIVPDPESLGRELRALLAEPGRALNMANAARAWVAADRMLARQVAPRLDWYRALWERRAALDAALLRRVPGIG</sequence>
<protein>
    <submittedName>
        <fullName evidence="2">Methyltransferase domain-containing protein</fullName>
    </submittedName>
</protein>
<reference evidence="2 3" key="1">
    <citation type="submission" date="2021-01" db="EMBL/GenBank/DDBJ databases">
        <title>Roseomonas sp. nov, a bacterium isolated from an oil production mixture in Yumen Oilfield.</title>
        <authorList>
            <person name="Wu D."/>
        </authorList>
    </citation>
    <scope>NUCLEOTIDE SEQUENCE [LARGE SCALE GENOMIC DNA]</scope>
    <source>
        <strain evidence="2 3">ROY-5-3</strain>
    </source>
</reference>